<comment type="caution">
    <text evidence="1">The sequence shown here is derived from an EMBL/GenBank/DDBJ whole genome shotgun (WGS) entry which is preliminary data.</text>
</comment>
<gene>
    <name evidence="1" type="ORF">LCGC14_1002830</name>
</gene>
<name>A0A0F9N7C0_9ZZZZ</name>
<dbReference type="PANTHER" id="PTHR34874:SF1">
    <property type="entry name" value="PROTEIN YCHN"/>
    <property type="match status" value="1"/>
</dbReference>
<dbReference type="SUPFAM" id="SSF75169">
    <property type="entry name" value="DsrEFH-like"/>
    <property type="match status" value="1"/>
</dbReference>
<protein>
    <submittedName>
        <fullName evidence="1">Uncharacterized protein</fullName>
    </submittedName>
</protein>
<organism evidence="1">
    <name type="scientific">marine sediment metagenome</name>
    <dbReference type="NCBI Taxonomy" id="412755"/>
    <lineage>
        <taxon>unclassified sequences</taxon>
        <taxon>metagenomes</taxon>
        <taxon>ecological metagenomes</taxon>
    </lineage>
</organism>
<sequence>MPSVSFMFVVCAEPYKYEAIDTVINLGEAIIKKGHQILGIFLYGSGVYNIKNRDITSDSERNLSERLAEFCNKQNTKLVACSTWISFTGIQTDEIIEGAGQEGLGGLSDLIARSDRVIFFGPGG</sequence>
<dbReference type="EMBL" id="LAZR01003885">
    <property type="protein sequence ID" value="KKN13789.1"/>
    <property type="molecule type" value="Genomic_DNA"/>
</dbReference>
<dbReference type="InterPro" id="IPR003787">
    <property type="entry name" value="Sulphur_relay_DsrE/F-like"/>
</dbReference>
<proteinExistence type="predicted"/>
<dbReference type="AlphaFoldDB" id="A0A0F9N7C0"/>
<dbReference type="GO" id="GO:0005829">
    <property type="term" value="C:cytosol"/>
    <property type="evidence" value="ECO:0007669"/>
    <property type="project" value="TreeGrafter"/>
</dbReference>
<evidence type="ECO:0000313" key="1">
    <source>
        <dbReference type="EMBL" id="KKN13789.1"/>
    </source>
</evidence>
<dbReference type="Gene3D" id="3.40.1260.10">
    <property type="entry name" value="DsrEFH-like"/>
    <property type="match status" value="1"/>
</dbReference>
<accession>A0A0F9N7C0</accession>
<dbReference type="PANTHER" id="PTHR34874">
    <property type="entry name" value="PROTEIN YCHN"/>
    <property type="match status" value="1"/>
</dbReference>
<dbReference type="InterPro" id="IPR027396">
    <property type="entry name" value="DsrEFH-like"/>
</dbReference>
<dbReference type="Pfam" id="PF02635">
    <property type="entry name" value="DsrE"/>
    <property type="match status" value="1"/>
</dbReference>
<reference evidence="1" key="1">
    <citation type="journal article" date="2015" name="Nature">
        <title>Complex archaea that bridge the gap between prokaryotes and eukaryotes.</title>
        <authorList>
            <person name="Spang A."/>
            <person name="Saw J.H."/>
            <person name="Jorgensen S.L."/>
            <person name="Zaremba-Niedzwiedzka K."/>
            <person name="Martijn J."/>
            <person name="Lind A.E."/>
            <person name="van Eijk R."/>
            <person name="Schleper C."/>
            <person name="Guy L."/>
            <person name="Ettema T.J."/>
        </authorList>
    </citation>
    <scope>NUCLEOTIDE SEQUENCE</scope>
</reference>